<dbReference type="Proteomes" id="UP000267096">
    <property type="component" value="Unassembled WGS sequence"/>
</dbReference>
<dbReference type="AlphaFoldDB" id="A0A0M3JPF2"/>
<accession>A0A0M3JPF2</accession>
<evidence type="ECO:0000313" key="2">
    <source>
        <dbReference type="Proteomes" id="UP000267096"/>
    </source>
</evidence>
<evidence type="ECO:0000313" key="1">
    <source>
        <dbReference type="EMBL" id="VDK38437.1"/>
    </source>
</evidence>
<dbReference type="OrthoDB" id="642895at2759"/>
<keyword evidence="2" id="KW-1185">Reference proteome</keyword>
<protein>
    <submittedName>
        <fullName evidence="3">Transposase</fullName>
    </submittedName>
</protein>
<dbReference type="WBParaSite" id="ASIM_0000954801-mRNA-1">
    <property type="protein sequence ID" value="ASIM_0000954801-mRNA-1"/>
    <property type="gene ID" value="ASIM_0000954801"/>
</dbReference>
<organism evidence="3">
    <name type="scientific">Anisakis simplex</name>
    <name type="common">Herring worm</name>
    <dbReference type="NCBI Taxonomy" id="6269"/>
    <lineage>
        <taxon>Eukaryota</taxon>
        <taxon>Metazoa</taxon>
        <taxon>Ecdysozoa</taxon>
        <taxon>Nematoda</taxon>
        <taxon>Chromadorea</taxon>
        <taxon>Rhabditida</taxon>
        <taxon>Spirurina</taxon>
        <taxon>Ascaridomorpha</taxon>
        <taxon>Ascaridoidea</taxon>
        <taxon>Anisakidae</taxon>
        <taxon>Anisakis</taxon>
        <taxon>Anisakis simplex complex</taxon>
    </lineage>
</organism>
<reference evidence="3" key="1">
    <citation type="submission" date="2017-02" db="UniProtKB">
        <authorList>
            <consortium name="WormBaseParasite"/>
        </authorList>
    </citation>
    <scope>IDENTIFICATION</scope>
</reference>
<gene>
    <name evidence="1" type="ORF">ASIM_LOCUS9294</name>
</gene>
<name>A0A0M3JPF2_ANISI</name>
<evidence type="ECO:0000313" key="3">
    <source>
        <dbReference type="WBParaSite" id="ASIM_0000954801-mRNA-1"/>
    </source>
</evidence>
<dbReference type="EMBL" id="UYRR01027953">
    <property type="protein sequence ID" value="VDK38437.1"/>
    <property type="molecule type" value="Genomic_DNA"/>
</dbReference>
<sequence>MPSASRRRISVDLSTAEAVGVIHNTMDQLNSLWDEIHMDESQRMSRVECFYGHIK</sequence>
<proteinExistence type="predicted"/>
<reference evidence="1 2" key="2">
    <citation type="submission" date="2018-11" db="EMBL/GenBank/DDBJ databases">
        <authorList>
            <consortium name="Pathogen Informatics"/>
        </authorList>
    </citation>
    <scope>NUCLEOTIDE SEQUENCE [LARGE SCALE GENOMIC DNA]</scope>
</reference>